<sequence length="193" mass="22378">MTQYSSQLLLWQLADDVNTVRQTIDYEFGSLSAAELLLRPDPAQWSIAECLEHLNTYSRYYVPRIALAIRDGEQRQRLATPTFDSSWLGDYFVRMMEPPAEGKTGARYKAAAKHRPASNLNPETVRLECIQQQEHLWDLLQQAQHVDIGRLKIPISLTRWIRLSLGDVLRFVVVHEQRHLLQAQRVLHTFQVS</sequence>
<dbReference type="InterPro" id="IPR024775">
    <property type="entry name" value="DinB-like"/>
</dbReference>
<dbReference type="OrthoDB" id="1524454at2"/>
<feature type="domain" description="DinB-like" evidence="1">
    <location>
        <begin position="20"/>
        <end position="183"/>
    </location>
</feature>
<dbReference type="EMBL" id="QXED01000003">
    <property type="protein sequence ID" value="RIV23699.1"/>
    <property type="molecule type" value="Genomic_DNA"/>
</dbReference>
<keyword evidence="3" id="KW-1185">Reference proteome</keyword>
<dbReference type="Pfam" id="PF12867">
    <property type="entry name" value="DinB_2"/>
    <property type="match status" value="1"/>
</dbReference>
<dbReference type="AlphaFoldDB" id="A0A418MBG2"/>
<dbReference type="SUPFAM" id="SSF109854">
    <property type="entry name" value="DinB/YfiT-like putative metalloenzymes"/>
    <property type="match status" value="1"/>
</dbReference>
<dbReference type="RefSeq" id="WP_119667914.1">
    <property type="nucleotide sequence ID" value="NZ_QXED01000003.1"/>
</dbReference>
<comment type="caution">
    <text evidence="2">The sequence shown here is derived from an EMBL/GenBank/DDBJ whole genome shotgun (WGS) entry which is preliminary data.</text>
</comment>
<evidence type="ECO:0000259" key="1">
    <source>
        <dbReference type="Pfam" id="PF12867"/>
    </source>
</evidence>
<proteinExistence type="predicted"/>
<dbReference type="InterPro" id="IPR034660">
    <property type="entry name" value="DinB/YfiT-like"/>
</dbReference>
<organism evidence="2 3">
    <name type="scientific">Fibrisoma montanum</name>
    <dbReference type="NCBI Taxonomy" id="2305895"/>
    <lineage>
        <taxon>Bacteria</taxon>
        <taxon>Pseudomonadati</taxon>
        <taxon>Bacteroidota</taxon>
        <taxon>Cytophagia</taxon>
        <taxon>Cytophagales</taxon>
        <taxon>Spirosomataceae</taxon>
        <taxon>Fibrisoma</taxon>
    </lineage>
</organism>
<accession>A0A418MBG2</accession>
<reference evidence="2 3" key="1">
    <citation type="submission" date="2018-08" db="EMBL/GenBank/DDBJ databases">
        <title>Fibrisoma montanum sp. nov., isolated from Danxia mountain soil.</title>
        <authorList>
            <person name="Huang Y."/>
        </authorList>
    </citation>
    <scope>NUCLEOTIDE SEQUENCE [LARGE SCALE GENOMIC DNA]</scope>
    <source>
        <strain evidence="2 3">HYT19</strain>
    </source>
</reference>
<evidence type="ECO:0000313" key="3">
    <source>
        <dbReference type="Proteomes" id="UP000283523"/>
    </source>
</evidence>
<dbReference type="Gene3D" id="1.20.120.450">
    <property type="entry name" value="dinb family like domain"/>
    <property type="match status" value="1"/>
</dbReference>
<protein>
    <submittedName>
        <fullName evidence="2">DinB family protein</fullName>
    </submittedName>
</protein>
<gene>
    <name evidence="2" type="ORF">DYU11_12025</name>
</gene>
<dbReference type="Proteomes" id="UP000283523">
    <property type="component" value="Unassembled WGS sequence"/>
</dbReference>
<name>A0A418MBG2_9BACT</name>
<evidence type="ECO:0000313" key="2">
    <source>
        <dbReference type="EMBL" id="RIV23699.1"/>
    </source>
</evidence>